<dbReference type="InterPro" id="IPR045851">
    <property type="entry name" value="AMP-bd_C_sf"/>
</dbReference>
<comment type="caution">
    <text evidence="4">The sequence shown here is derived from an EMBL/GenBank/DDBJ whole genome shotgun (WGS) entry which is preliminary data.</text>
</comment>
<evidence type="ECO:0000256" key="2">
    <source>
        <dbReference type="ARBA" id="ARBA00022553"/>
    </source>
</evidence>
<dbReference type="PROSITE" id="PS00455">
    <property type="entry name" value="AMP_BINDING"/>
    <property type="match status" value="1"/>
</dbReference>
<sequence length="591" mass="61896">MPTAARSIPQAFRTAVARYPGDPAVAQDGRTWSYEELDTMSTAVAHGLRQHGVAPGHLVAVAAVRDVRLIAGILGVLKAGAAYLPIDSHWPADRTATIARHARPRAFLTTAGHDPGPEPFPTVVIDDLIAGAYEAGALPDVTEEWPAYVMYTSGSTGSPKGVIQPHGTILNDIAALAAALGQSRPTLLASTSTAFDVSVFEMLTTLLHGGLLLPVPSLLDPRPASATPGVVLSGVPSMIREFLRDNAEASSPAAVVCAGEAFDQQLHLDLAAAWPQARIINGYGQTETFYATTYVAPGSPTAAGASSVPIGRTFAGKTTYLLDDRLRHTPPGEVGELYVGGVIGTGYLNEPALTAERFVPDPFGPPGARMFRTGDLVRADASGELEYVGRIDFQGKINGARVDPAEVESALLSCDGVADAAAMISTAGDVPAILIGYVVPEPGRDDLTAAVLRQQLVDRVPSYLIPAQVQFLGRIPRTPIGKVDRAALPAAHGRPSESGFGSAEAPPDEAAELLLEIYRRVLAIPDLRPDEDIFLRGANSLKIAALAVRIGRAFGVKCSMLDLLHHPSAASFSTSIASGWRPVAAAEATHG</sequence>
<dbReference type="Pfam" id="PF13193">
    <property type="entry name" value="AMP-binding_C"/>
    <property type="match status" value="1"/>
</dbReference>
<dbReference type="Pfam" id="PF00501">
    <property type="entry name" value="AMP-binding"/>
    <property type="match status" value="1"/>
</dbReference>
<proteinExistence type="predicted"/>
<accession>A0ABN1RCY9</accession>
<dbReference type="InterPro" id="IPR009081">
    <property type="entry name" value="PP-bd_ACP"/>
</dbReference>
<organism evidence="4 5">
    <name type="scientific">Kribbella koreensis</name>
    <dbReference type="NCBI Taxonomy" id="57909"/>
    <lineage>
        <taxon>Bacteria</taxon>
        <taxon>Bacillati</taxon>
        <taxon>Actinomycetota</taxon>
        <taxon>Actinomycetes</taxon>
        <taxon>Propionibacteriales</taxon>
        <taxon>Kribbellaceae</taxon>
        <taxon>Kribbella</taxon>
    </lineage>
</organism>
<dbReference type="InterPro" id="IPR000873">
    <property type="entry name" value="AMP-dep_synth/lig_dom"/>
</dbReference>
<evidence type="ECO:0000256" key="1">
    <source>
        <dbReference type="ARBA" id="ARBA00022450"/>
    </source>
</evidence>
<evidence type="ECO:0000259" key="3">
    <source>
        <dbReference type="PROSITE" id="PS50075"/>
    </source>
</evidence>
<reference evidence="4 5" key="1">
    <citation type="journal article" date="2019" name="Int. J. Syst. Evol. Microbiol.">
        <title>The Global Catalogue of Microorganisms (GCM) 10K type strain sequencing project: providing services to taxonomists for standard genome sequencing and annotation.</title>
        <authorList>
            <consortium name="The Broad Institute Genomics Platform"/>
            <consortium name="The Broad Institute Genome Sequencing Center for Infectious Disease"/>
            <person name="Wu L."/>
            <person name="Ma J."/>
        </authorList>
    </citation>
    <scope>NUCLEOTIDE SEQUENCE [LARGE SCALE GENOMIC DNA]</scope>
    <source>
        <strain evidence="4 5">JCM 10977</strain>
    </source>
</reference>
<dbReference type="EMBL" id="BAAAHK010000017">
    <property type="protein sequence ID" value="GAA0955112.1"/>
    <property type="molecule type" value="Genomic_DNA"/>
</dbReference>
<dbReference type="Pfam" id="PF00550">
    <property type="entry name" value="PP-binding"/>
    <property type="match status" value="1"/>
</dbReference>
<dbReference type="PROSITE" id="PS50075">
    <property type="entry name" value="CARRIER"/>
    <property type="match status" value="1"/>
</dbReference>
<dbReference type="Gene3D" id="3.30.300.30">
    <property type="match status" value="1"/>
</dbReference>
<dbReference type="Proteomes" id="UP001500542">
    <property type="component" value="Unassembled WGS sequence"/>
</dbReference>
<dbReference type="SUPFAM" id="SSF56801">
    <property type="entry name" value="Acetyl-CoA synthetase-like"/>
    <property type="match status" value="1"/>
</dbReference>
<keyword evidence="1" id="KW-0596">Phosphopantetheine</keyword>
<name>A0ABN1RCY9_9ACTN</name>
<keyword evidence="2" id="KW-0597">Phosphoprotein</keyword>
<dbReference type="PANTHER" id="PTHR44845:SF6">
    <property type="entry name" value="BETA-ALANINE-ACTIVATING ENZYME"/>
    <property type="match status" value="1"/>
</dbReference>
<dbReference type="Gene3D" id="1.10.1200.10">
    <property type="entry name" value="ACP-like"/>
    <property type="match status" value="1"/>
</dbReference>
<dbReference type="PANTHER" id="PTHR44845">
    <property type="entry name" value="CARRIER DOMAIN-CONTAINING PROTEIN"/>
    <property type="match status" value="1"/>
</dbReference>
<evidence type="ECO:0000313" key="5">
    <source>
        <dbReference type="Proteomes" id="UP001500542"/>
    </source>
</evidence>
<dbReference type="InterPro" id="IPR036736">
    <property type="entry name" value="ACP-like_sf"/>
</dbReference>
<keyword evidence="5" id="KW-1185">Reference proteome</keyword>
<dbReference type="InterPro" id="IPR042099">
    <property type="entry name" value="ANL_N_sf"/>
</dbReference>
<protein>
    <recommendedName>
        <fullName evidence="3">Carrier domain-containing protein</fullName>
    </recommendedName>
</protein>
<dbReference type="CDD" id="cd05930">
    <property type="entry name" value="A_NRPS"/>
    <property type="match status" value="1"/>
</dbReference>
<dbReference type="RefSeq" id="WP_343978217.1">
    <property type="nucleotide sequence ID" value="NZ_BAAAHK010000017.1"/>
</dbReference>
<dbReference type="Gene3D" id="3.40.50.12780">
    <property type="entry name" value="N-terminal domain of ligase-like"/>
    <property type="match status" value="1"/>
</dbReference>
<evidence type="ECO:0000313" key="4">
    <source>
        <dbReference type="EMBL" id="GAA0955112.1"/>
    </source>
</evidence>
<feature type="domain" description="Carrier" evidence="3">
    <location>
        <begin position="505"/>
        <end position="580"/>
    </location>
</feature>
<dbReference type="SUPFAM" id="SSF47336">
    <property type="entry name" value="ACP-like"/>
    <property type="match status" value="1"/>
</dbReference>
<dbReference type="InterPro" id="IPR025110">
    <property type="entry name" value="AMP-bd_C"/>
</dbReference>
<dbReference type="InterPro" id="IPR010071">
    <property type="entry name" value="AA_adenyl_dom"/>
</dbReference>
<gene>
    <name evidence="4" type="ORF">GCM10009554_62110</name>
</gene>
<dbReference type="InterPro" id="IPR020845">
    <property type="entry name" value="AMP-binding_CS"/>
</dbReference>
<dbReference type="NCBIfam" id="TIGR01733">
    <property type="entry name" value="AA-adenyl-dom"/>
    <property type="match status" value="1"/>
</dbReference>